<reference evidence="5" key="1">
    <citation type="submission" date="2025-08" db="UniProtKB">
        <authorList>
            <consortium name="RefSeq"/>
        </authorList>
    </citation>
    <scope>IDENTIFICATION</scope>
</reference>
<keyword evidence="2" id="KW-0479">Metal-binding</keyword>
<dbReference type="PANTHER" id="PTHR12857:SF0">
    <property type="entry name" value="CXXC MOTIF CONTAINING ZINC BINDING PROTEIN"/>
    <property type="match status" value="1"/>
</dbReference>
<proteinExistence type="inferred from homology"/>
<dbReference type="PANTHER" id="PTHR12857">
    <property type="entry name" value="CXXC MOTIF CONTAINING ZINC BINDING PROTEIN"/>
    <property type="match status" value="1"/>
</dbReference>
<dbReference type="AlphaFoldDB" id="A0A1U8AIQ2"/>
<evidence type="ECO:0000256" key="3">
    <source>
        <dbReference type="ARBA" id="ARBA00022833"/>
    </source>
</evidence>
<dbReference type="Proteomes" id="UP000189703">
    <property type="component" value="Unplaced"/>
</dbReference>
<keyword evidence="4" id="KW-1185">Reference proteome</keyword>
<dbReference type="OrthoDB" id="10248838at2759"/>
<organism evidence="4 5">
    <name type="scientific">Nelumbo nucifera</name>
    <name type="common">Sacred lotus</name>
    <dbReference type="NCBI Taxonomy" id="4432"/>
    <lineage>
        <taxon>Eukaryota</taxon>
        <taxon>Viridiplantae</taxon>
        <taxon>Streptophyta</taxon>
        <taxon>Embryophyta</taxon>
        <taxon>Tracheophyta</taxon>
        <taxon>Spermatophyta</taxon>
        <taxon>Magnoliopsida</taxon>
        <taxon>Proteales</taxon>
        <taxon>Nelumbonaceae</taxon>
        <taxon>Nelumbo</taxon>
    </lineage>
</organism>
<evidence type="ECO:0000313" key="4">
    <source>
        <dbReference type="Proteomes" id="UP000189703"/>
    </source>
</evidence>
<evidence type="ECO:0000313" key="5">
    <source>
        <dbReference type="RefSeq" id="XP_010267076.1"/>
    </source>
</evidence>
<dbReference type="eggNOG" id="KOG1296">
    <property type="taxonomic scope" value="Eukaryota"/>
</dbReference>
<dbReference type="GO" id="GO:0008270">
    <property type="term" value="F:zinc ion binding"/>
    <property type="evidence" value="ECO:0000318"/>
    <property type="project" value="GO_Central"/>
</dbReference>
<dbReference type="Pfam" id="PF05907">
    <property type="entry name" value="CXXC_Zn-b_euk"/>
    <property type="match status" value="1"/>
</dbReference>
<dbReference type="STRING" id="4432.A0A1U8AIQ2"/>
<sequence>MVIMKLVIRAELENLTNLQPEGGCDEPNFTYYFKLHCENCGEVSQKRTCVSLNERVPHPNGKGTINLVQKCKFCERKGTVLMIPGHGRPLTLHASQRGMHSPLMLFDCRGLNPVEFAFGNAWWKAQSVSSCVSLFVFLLKL</sequence>
<protein>
    <submittedName>
        <fullName evidence="5">UPF0587 protein C1orf123 homolog</fullName>
    </submittedName>
</protein>
<evidence type="ECO:0000256" key="1">
    <source>
        <dbReference type="ARBA" id="ARBA00007818"/>
    </source>
</evidence>
<keyword evidence="3" id="KW-0862">Zinc</keyword>
<accession>A0A1U8AIQ2</accession>
<gene>
    <name evidence="5" type="primary">LOC104604442</name>
</gene>
<comment type="similarity">
    <text evidence="1">Belongs to the UPF0587 family.</text>
</comment>
<dbReference type="KEGG" id="nnu:104604442"/>
<dbReference type="OMA" id="TIVAFEC"/>
<dbReference type="RefSeq" id="XP_010267076.1">
    <property type="nucleotide sequence ID" value="XM_010268774.2"/>
</dbReference>
<dbReference type="GeneID" id="104604442"/>
<dbReference type="InterPro" id="IPR008584">
    <property type="entry name" value="CXXC_Zn-binding_euk"/>
</dbReference>
<name>A0A1U8AIQ2_NELNU</name>
<evidence type="ECO:0000256" key="2">
    <source>
        <dbReference type="ARBA" id="ARBA00022723"/>
    </source>
</evidence>
<dbReference type="SUPFAM" id="SSF141678">
    <property type="entry name" value="MAL13P1.257-like"/>
    <property type="match status" value="1"/>
</dbReference>